<evidence type="ECO:0000313" key="2">
    <source>
        <dbReference type="Proteomes" id="UP000475214"/>
    </source>
</evidence>
<keyword evidence="2" id="KW-1185">Reference proteome</keyword>
<comment type="caution">
    <text evidence="1">The sequence shown here is derived from an EMBL/GenBank/DDBJ whole genome shotgun (WGS) entry which is preliminary data.</text>
</comment>
<dbReference type="EMBL" id="JAAGOA010000026">
    <property type="protein sequence ID" value="NEE03819.1"/>
    <property type="molecule type" value="Genomic_DNA"/>
</dbReference>
<name>A0A6L9SFD4_9ACTN</name>
<evidence type="ECO:0000313" key="1">
    <source>
        <dbReference type="EMBL" id="NEE03819.1"/>
    </source>
</evidence>
<reference evidence="1 2" key="1">
    <citation type="submission" date="2020-02" db="EMBL/GenBank/DDBJ databases">
        <authorList>
            <person name="Li X.-J."/>
            <person name="Han X.-M."/>
        </authorList>
    </citation>
    <scope>NUCLEOTIDE SEQUENCE [LARGE SCALE GENOMIC DNA]</scope>
    <source>
        <strain evidence="1 2">CCTCC AB 2017055</strain>
    </source>
</reference>
<dbReference type="SUPFAM" id="SSF51445">
    <property type="entry name" value="(Trans)glycosidases"/>
    <property type="match status" value="1"/>
</dbReference>
<organism evidence="1 2">
    <name type="scientific">Phytoactinopolyspora halotolerans</name>
    <dbReference type="NCBI Taxonomy" id="1981512"/>
    <lineage>
        <taxon>Bacteria</taxon>
        <taxon>Bacillati</taxon>
        <taxon>Actinomycetota</taxon>
        <taxon>Actinomycetes</taxon>
        <taxon>Jiangellales</taxon>
        <taxon>Jiangellaceae</taxon>
        <taxon>Phytoactinopolyspora</taxon>
    </lineage>
</organism>
<dbReference type="InterPro" id="IPR017853">
    <property type="entry name" value="GH"/>
</dbReference>
<sequence>MPEVDDVDPAEHVGIAGILDAARRGYHTILTLKFPYNNASFPEPGSEAAAAELDRLDRVLPAVMGRVDIIMIGNEPFIESLPAERDHRLNEFYETVARHVIDHRAEHCGENCATTLYMGALNRLDLEDNRTPAAERWMTFVRETPEIEGVSIHPHIPGSENARPFVDYILPRMRAGQTFLVTEFSLVWYWKQHMSDTVSAGFASTYGFAPDTKIWEVVQAAIDDPFREHQWHDFLTSCDWFMQQSGFLQEQMRLYRDTGRLAVATYGFRQQEDMTTNMGPDKDPWLFNSVFAPYTAQSRDSGMAAPGYWLDAFRSLQNV</sequence>
<proteinExistence type="predicted"/>
<protein>
    <submittedName>
        <fullName evidence="1">Uncharacterized protein</fullName>
    </submittedName>
</protein>
<accession>A0A6L9SFD4</accession>
<dbReference type="Proteomes" id="UP000475214">
    <property type="component" value="Unassembled WGS sequence"/>
</dbReference>
<gene>
    <name evidence="1" type="ORF">G1H10_26985</name>
</gene>
<dbReference type="AlphaFoldDB" id="A0A6L9SFD4"/>